<dbReference type="Pfam" id="PF03109">
    <property type="entry name" value="ABC1"/>
    <property type="match status" value="1"/>
</dbReference>
<dbReference type="SUPFAM" id="SSF56112">
    <property type="entry name" value="Protein kinase-like (PK-like)"/>
    <property type="match status" value="1"/>
</dbReference>
<gene>
    <name evidence="4" type="ORF">NF556_20325</name>
</gene>
<accession>A0ABY4YT11</accession>
<protein>
    <submittedName>
        <fullName evidence="4">AarF/UbiB family protein</fullName>
    </submittedName>
</protein>
<dbReference type="CDD" id="cd05121">
    <property type="entry name" value="ABC1_ADCK3-like"/>
    <property type="match status" value="1"/>
</dbReference>
<organism evidence="4 5">
    <name type="scientific">Ornithinimicrobium faecis</name>
    <dbReference type="NCBI Taxonomy" id="2934158"/>
    <lineage>
        <taxon>Bacteria</taxon>
        <taxon>Bacillati</taxon>
        <taxon>Actinomycetota</taxon>
        <taxon>Actinomycetes</taxon>
        <taxon>Micrococcales</taxon>
        <taxon>Ornithinimicrobiaceae</taxon>
        <taxon>Ornithinimicrobium</taxon>
    </lineage>
</organism>
<sequence length="669" mass="71680">MQLLTLVLIGFMILLLGLITRRLLGVPVGWIRTILVSLIVVYGGGALSRRIGEDLGVFTAEGVITPGRDLLAAVVVTLMVAWGIALGLGILVILEALLPTGTVPSLARFLRDLPARRRRSRRYARIVTLAVRHGLGGFLSSRARSDLGDDAPQVARSLREALTEAGVTYVKLGQMIATRPDLVGDAFARELSQLQSDVPAEPWETVRSTLTTELGHAPEEVFAEVDHTPLAAASVGQVHRARLLDGSPVVIKVQRSTARAQVRDDLDIVLRLAAWLDRVTAWGHSLDVRTLAEGFAASLTEELDYRTELANMAAVARATDDHRDGVTVRVPTAYEELSGPRLLVMEEVQGEPVSRAREQLDRMPSAQRAATAGALLGSVLRQVIGTGVFHADLHAGNVFLERDGGLALLDLGSVGRLDAAARAGIGRLLLAVDRGDSIAATDALLEVLDRGPALDDQRLERELGAVITRTASIGSAGTGGLFSELLSLVVRHGLSVPPQIAAVFRSLGALEGTLRQIDPQLDLVEASREAGRELAQERLTPAGLRDSAEEQLARMLPLLARLPRRVDALAESLQRGELSVNVRLLADARDRSFITGLVQQLTMTVLAAACAIAGIMLVVSDGGPVLAENIPLHPLLGATLFLFAFVLAARALVLVFRHTVLPERADRRP</sequence>
<feature type="domain" description="ABC1 atypical kinase-like" evidence="3">
    <location>
        <begin position="193"/>
        <end position="437"/>
    </location>
</feature>
<dbReference type="PANTHER" id="PTHR10566">
    <property type="entry name" value="CHAPERONE-ACTIVITY OF BC1 COMPLEX CABC1 -RELATED"/>
    <property type="match status" value="1"/>
</dbReference>
<evidence type="ECO:0000313" key="4">
    <source>
        <dbReference type="EMBL" id="USQ79900.1"/>
    </source>
</evidence>
<name>A0ABY4YT11_9MICO</name>
<feature type="transmembrane region" description="Helical" evidence="2">
    <location>
        <begin position="632"/>
        <end position="656"/>
    </location>
</feature>
<reference evidence="4" key="1">
    <citation type="submission" date="2022-06" db="EMBL/GenBank/DDBJ databases">
        <title>Ornithinimicrobium HY1793.</title>
        <authorList>
            <person name="Huang Y."/>
        </authorList>
    </citation>
    <scope>NUCLEOTIDE SEQUENCE</scope>
    <source>
        <strain evidence="4">HY1793</strain>
    </source>
</reference>
<dbReference type="Proteomes" id="UP001056455">
    <property type="component" value="Chromosome"/>
</dbReference>
<dbReference type="InterPro" id="IPR011009">
    <property type="entry name" value="Kinase-like_dom_sf"/>
</dbReference>
<evidence type="ECO:0000256" key="1">
    <source>
        <dbReference type="ARBA" id="ARBA00009670"/>
    </source>
</evidence>
<evidence type="ECO:0000313" key="5">
    <source>
        <dbReference type="Proteomes" id="UP001056455"/>
    </source>
</evidence>
<comment type="similarity">
    <text evidence="1">Belongs to the protein kinase superfamily. ADCK protein kinase family.</text>
</comment>
<feature type="transmembrane region" description="Helical" evidence="2">
    <location>
        <begin position="6"/>
        <end position="24"/>
    </location>
</feature>
<dbReference type="InterPro" id="IPR050154">
    <property type="entry name" value="UbiB_kinase"/>
</dbReference>
<keyword evidence="2" id="KW-0812">Transmembrane</keyword>
<dbReference type="PANTHER" id="PTHR10566:SF113">
    <property type="entry name" value="PROTEIN ACTIVITY OF BC1 COMPLEX KINASE 7, CHLOROPLASTIC"/>
    <property type="match status" value="1"/>
</dbReference>
<keyword evidence="2" id="KW-1133">Transmembrane helix</keyword>
<keyword evidence="5" id="KW-1185">Reference proteome</keyword>
<evidence type="ECO:0000259" key="3">
    <source>
        <dbReference type="Pfam" id="PF03109"/>
    </source>
</evidence>
<keyword evidence="2" id="KW-0472">Membrane</keyword>
<dbReference type="EMBL" id="CP099489">
    <property type="protein sequence ID" value="USQ79900.1"/>
    <property type="molecule type" value="Genomic_DNA"/>
</dbReference>
<evidence type="ECO:0000256" key="2">
    <source>
        <dbReference type="SAM" id="Phobius"/>
    </source>
</evidence>
<dbReference type="RefSeq" id="WP_252593023.1">
    <property type="nucleotide sequence ID" value="NZ_CP099489.1"/>
</dbReference>
<feature type="transmembrane region" description="Helical" evidence="2">
    <location>
        <begin position="31"/>
        <end position="51"/>
    </location>
</feature>
<feature type="transmembrane region" description="Helical" evidence="2">
    <location>
        <begin position="71"/>
        <end position="98"/>
    </location>
</feature>
<proteinExistence type="inferred from homology"/>
<dbReference type="InterPro" id="IPR004147">
    <property type="entry name" value="ABC1_dom"/>
</dbReference>
<feature type="transmembrane region" description="Helical" evidence="2">
    <location>
        <begin position="601"/>
        <end position="620"/>
    </location>
</feature>